<dbReference type="Pfam" id="PF13238">
    <property type="entry name" value="AAA_18"/>
    <property type="match status" value="1"/>
</dbReference>
<accession>A0ABS2EIL3</accession>
<dbReference type="InterPro" id="IPR027417">
    <property type="entry name" value="P-loop_NTPase"/>
</dbReference>
<name>A0ABS2EIL3_9FIRM</name>
<reference evidence="1 2" key="1">
    <citation type="journal article" date="2021" name="Sci. Rep.">
        <title>The distribution of antibiotic resistance genes in chicken gut microbiota commensals.</title>
        <authorList>
            <person name="Juricova H."/>
            <person name="Matiasovicova J."/>
            <person name="Kubasova T."/>
            <person name="Cejkova D."/>
            <person name="Rychlik I."/>
        </authorList>
    </citation>
    <scope>NUCLEOTIDE SEQUENCE [LARGE SCALE GENOMIC DNA]</scope>
    <source>
        <strain evidence="1 2">An770</strain>
    </source>
</reference>
<dbReference type="InterPro" id="IPR052922">
    <property type="entry name" value="Cytidylate_Kinase-2"/>
</dbReference>
<keyword evidence="2" id="KW-1185">Reference proteome</keyword>
<dbReference type="EMBL" id="JACJKH010000020">
    <property type="protein sequence ID" value="MBM6744883.1"/>
    <property type="molecule type" value="Genomic_DNA"/>
</dbReference>
<comment type="caution">
    <text evidence="1">The sequence shown here is derived from an EMBL/GenBank/DDBJ whole genome shotgun (WGS) entry which is preliminary data.</text>
</comment>
<protein>
    <submittedName>
        <fullName evidence="1">AAA family ATPase</fullName>
    </submittedName>
</protein>
<organism evidence="1 2">
    <name type="scientific">Drancourtella massiliensis</name>
    <dbReference type="NCBI Taxonomy" id="1632013"/>
    <lineage>
        <taxon>Bacteria</taxon>
        <taxon>Bacillati</taxon>
        <taxon>Bacillota</taxon>
        <taxon>Clostridia</taxon>
        <taxon>Eubacteriales</taxon>
        <taxon>Oscillospiraceae</taxon>
        <taxon>Drancourtella</taxon>
    </lineage>
</organism>
<dbReference type="Proteomes" id="UP000775686">
    <property type="component" value="Unassembled WGS sequence"/>
</dbReference>
<proteinExistence type="predicted"/>
<gene>
    <name evidence="1" type="ORF">H6A32_11310</name>
</gene>
<dbReference type="PANTHER" id="PTHR37816">
    <property type="entry name" value="YALI0E33011P"/>
    <property type="match status" value="1"/>
</dbReference>
<evidence type="ECO:0000313" key="1">
    <source>
        <dbReference type="EMBL" id="MBM6744883.1"/>
    </source>
</evidence>
<dbReference type="SUPFAM" id="SSF52540">
    <property type="entry name" value="P-loop containing nucleoside triphosphate hydrolases"/>
    <property type="match status" value="1"/>
</dbReference>
<dbReference type="Gene3D" id="3.40.50.300">
    <property type="entry name" value="P-loop containing nucleotide triphosphate hydrolases"/>
    <property type="match status" value="1"/>
</dbReference>
<dbReference type="PANTHER" id="PTHR37816:SF2">
    <property type="entry name" value="DNA TOPOLOGY MODULATION PROTEIN FLAR-RELATED PROTEIN"/>
    <property type="match status" value="1"/>
</dbReference>
<sequence length="194" mass="22247">MMHGMIILGPAGSGKTTLGKYVADKMEIAFLDIDEYIWRNDTEKPYSVMYSKEEKIRNLMEAVQKAQEFVMAGSMNSFHEYFDPMFLLAVYLTADAKVRVKRIHEREQEEFGDRILPGGDMYEEHQQFLNDAANYDGNAASCNKSQHELWLNQIGCPVLKLNGEDSLEKNAKVIVETYRRISSEEKSDADQNCK</sequence>
<dbReference type="PRINTS" id="PR01100">
    <property type="entry name" value="SHIKIMTKNASE"/>
</dbReference>
<evidence type="ECO:0000313" key="2">
    <source>
        <dbReference type="Proteomes" id="UP000775686"/>
    </source>
</evidence>